<proteinExistence type="predicted"/>
<sequence>MSKKRSGGLAMTELLKEIVEEAKDERSKEIAERMFRDGASVADVVELTGLSEQEAVEVLRRVRGEA</sequence>
<reference evidence="1 2" key="1">
    <citation type="journal article" date="2011" name="J. Bacteriol.">
        <title>Complete Genome Sequence of Alicyclobacillus acidocaldarius Strain Tc-4-1.</title>
        <authorList>
            <person name="Chen Y."/>
            <person name="He Y."/>
            <person name="Zhang B."/>
            <person name="Yang J."/>
            <person name="Li W."/>
            <person name="Dong Z."/>
            <person name="Hu S."/>
        </authorList>
    </citation>
    <scope>NUCLEOTIDE SEQUENCE [LARGE SCALE GENOMIC DNA]</scope>
    <source>
        <strain evidence="1 2">Tc-4-1</strain>
    </source>
</reference>
<dbReference type="Proteomes" id="UP000000292">
    <property type="component" value="Chromosome"/>
</dbReference>
<gene>
    <name evidence="1" type="ordered locus">TC41_2462</name>
</gene>
<organism evidence="1 2">
    <name type="scientific">Alicyclobacillus acidocaldarius (strain Tc-4-1)</name>
    <name type="common">Bacillus acidocaldarius</name>
    <dbReference type="NCBI Taxonomy" id="1048834"/>
    <lineage>
        <taxon>Bacteria</taxon>
        <taxon>Bacillati</taxon>
        <taxon>Bacillota</taxon>
        <taxon>Bacilli</taxon>
        <taxon>Bacillales</taxon>
        <taxon>Alicyclobacillaceae</taxon>
        <taxon>Alicyclobacillus</taxon>
    </lineage>
</organism>
<reference evidence="2" key="2">
    <citation type="submission" date="2011-06" db="EMBL/GenBank/DDBJ databases">
        <title>The complete genome sequence of Alicyclobacillus acidocaldarius sp. Tc-4-1.</title>
        <authorList>
            <person name="Chen Y."/>
            <person name="He Y."/>
            <person name="Dong Z."/>
            <person name="Hu S."/>
        </authorList>
    </citation>
    <scope>NUCLEOTIDE SEQUENCE [LARGE SCALE GENOMIC DNA]</scope>
    <source>
        <strain evidence="2">Tc-4-1</strain>
    </source>
</reference>
<evidence type="ECO:0000313" key="2">
    <source>
        <dbReference type="Proteomes" id="UP000000292"/>
    </source>
</evidence>
<accession>F8IH07</accession>
<dbReference type="EMBL" id="CP002902">
    <property type="protein sequence ID" value="AEJ44361.1"/>
    <property type="molecule type" value="Genomic_DNA"/>
</dbReference>
<evidence type="ECO:0008006" key="3">
    <source>
        <dbReference type="Google" id="ProtNLM"/>
    </source>
</evidence>
<dbReference type="STRING" id="1048834.TC41_2462"/>
<name>F8IH07_ALIAT</name>
<dbReference type="eggNOG" id="COG5464">
    <property type="taxonomic scope" value="Bacteria"/>
</dbReference>
<dbReference type="PATRIC" id="fig|1048834.4.peg.2326"/>
<evidence type="ECO:0000313" key="1">
    <source>
        <dbReference type="EMBL" id="AEJ44361.1"/>
    </source>
</evidence>
<dbReference type="AlphaFoldDB" id="F8IH07"/>
<dbReference type="KEGG" id="aad:TC41_2462"/>
<protein>
    <recommendedName>
        <fullName evidence="3">Transposase</fullName>
    </recommendedName>
</protein>
<dbReference type="HOGENOM" id="CLU_2821553_0_0_9"/>